<protein>
    <submittedName>
        <fullName evidence="1">Uncharacterized protein</fullName>
    </submittedName>
</protein>
<evidence type="ECO:0000313" key="1">
    <source>
        <dbReference type="EMBL" id="JAD57041.1"/>
    </source>
</evidence>
<name>A0A0A9B104_ARUDO</name>
<accession>A0A0A9B104</accession>
<reference evidence="1" key="2">
    <citation type="journal article" date="2015" name="Data Brief">
        <title>Shoot transcriptome of the giant reed, Arundo donax.</title>
        <authorList>
            <person name="Barrero R.A."/>
            <person name="Guerrero F.D."/>
            <person name="Moolhuijzen P."/>
            <person name="Goolsby J.A."/>
            <person name="Tidwell J."/>
            <person name="Bellgard S.E."/>
            <person name="Bellgard M.I."/>
        </authorList>
    </citation>
    <scope>NUCLEOTIDE SEQUENCE</scope>
    <source>
        <tissue evidence="1">Shoot tissue taken approximately 20 cm above the soil surface</tissue>
    </source>
</reference>
<dbReference type="AlphaFoldDB" id="A0A0A9B104"/>
<dbReference type="EMBL" id="GBRH01240854">
    <property type="protein sequence ID" value="JAD57041.1"/>
    <property type="molecule type" value="Transcribed_RNA"/>
</dbReference>
<organism evidence="1">
    <name type="scientific">Arundo donax</name>
    <name type="common">Giant reed</name>
    <name type="synonym">Donax arundinaceus</name>
    <dbReference type="NCBI Taxonomy" id="35708"/>
    <lineage>
        <taxon>Eukaryota</taxon>
        <taxon>Viridiplantae</taxon>
        <taxon>Streptophyta</taxon>
        <taxon>Embryophyta</taxon>
        <taxon>Tracheophyta</taxon>
        <taxon>Spermatophyta</taxon>
        <taxon>Magnoliopsida</taxon>
        <taxon>Liliopsida</taxon>
        <taxon>Poales</taxon>
        <taxon>Poaceae</taxon>
        <taxon>PACMAD clade</taxon>
        <taxon>Arundinoideae</taxon>
        <taxon>Arundineae</taxon>
        <taxon>Arundo</taxon>
    </lineage>
</organism>
<sequence>MLIYALFSDISANLCHIADFNKFS</sequence>
<reference evidence="1" key="1">
    <citation type="submission" date="2014-09" db="EMBL/GenBank/DDBJ databases">
        <authorList>
            <person name="Magalhaes I.L.F."/>
            <person name="Oliveira U."/>
            <person name="Santos F.R."/>
            <person name="Vidigal T.H.D.A."/>
            <person name="Brescovit A.D."/>
            <person name="Santos A.J."/>
        </authorList>
    </citation>
    <scope>NUCLEOTIDE SEQUENCE</scope>
    <source>
        <tissue evidence="1">Shoot tissue taken approximately 20 cm above the soil surface</tissue>
    </source>
</reference>
<proteinExistence type="predicted"/>